<dbReference type="PANTHER" id="PTHR45947">
    <property type="entry name" value="SULFOQUINOVOSYL TRANSFERASE SQD2"/>
    <property type="match status" value="1"/>
</dbReference>
<dbReference type="InterPro" id="IPR028098">
    <property type="entry name" value="Glyco_trans_4-like_N"/>
</dbReference>
<evidence type="ECO:0000259" key="2">
    <source>
        <dbReference type="Pfam" id="PF13439"/>
    </source>
</evidence>
<feature type="domain" description="Glycosyltransferase subfamily 4-like N-terminal" evidence="2">
    <location>
        <begin position="19"/>
        <end position="173"/>
    </location>
</feature>
<reference evidence="3" key="1">
    <citation type="submission" date="2024-05" db="EMBL/GenBank/DDBJ databases">
        <title>Planctomycetes of the genus Singulisphaera possess chitinolytic capabilities.</title>
        <authorList>
            <person name="Ivanova A."/>
        </authorList>
    </citation>
    <scope>NUCLEOTIDE SEQUENCE</scope>
    <source>
        <strain evidence="3">Ch08T</strain>
    </source>
</reference>
<accession>A0AAU7CQM9</accession>
<gene>
    <name evidence="3" type="ORF">V5E97_15305</name>
</gene>
<protein>
    <submittedName>
        <fullName evidence="3">Glycosyltransferase family 4 protein</fullName>
        <ecNumber evidence="3">2.4.-.-</ecNumber>
    </submittedName>
</protein>
<evidence type="ECO:0000313" key="3">
    <source>
        <dbReference type="EMBL" id="XBH07353.1"/>
    </source>
</evidence>
<proteinExistence type="predicted"/>
<feature type="domain" description="Glycosyl transferase family 1" evidence="1">
    <location>
        <begin position="191"/>
        <end position="344"/>
    </location>
</feature>
<dbReference type="Pfam" id="PF00534">
    <property type="entry name" value="Glycos_transf_1"/>
    <property type="match status" value="1"/>
</dbReference>
<keyword evidence="3" id="KW-0328">Glycosyltransferase</keyword>
<keyword evidence="3" id="KW-0808">Transferase</keyword>
<dbReference type="GO" id="GO:0016757">
    <property type="term" value="F:glycosyltransferase activity"/>
    <property type="evidence" value="ECO:0007669"/>
    <property type="project" value="UniProtKB-KW"/>
</dbReference>
<dbReference type="PANTHER" id="PTHR45947:SF3">
    <property type="entry name" value="SULFOQUINOVOSYL TRANSFERASE SQD2"/>
    <property type="match status" value="1"/>
</dbReference>
<dbReference type="SUPFAM" id="SSF53756">
    <property type="entry name" value="UDP-Glycosyltransferase/glycogen phosphorylase"/>
    <property type="match status" value="1"/>
</dbReference>
<dbReference type="RefSeq" id="WP_406700190.1">
    <property type="nucleotide sequence ID" value="NZ_CP155447.1"/>
</dbReference>
<dbReference type="InterPro" id="IPR001296">
    <property type="entry name" value="Glyco_trans_1"/>
</dbReference>
<dbReference type="Gene3D" id="3.40.50.2000">
    <property type="entry name" value="Glycogen Phosphorylase B"/>
    <property type="match status" value="2"/>
</dbReference>
<dbReference type="InterPro" id="IPR050194">
    <property type="entry name" value="Glycosyltransferase_grp1"/>
</dbReference>
<organism evidence="3">
    <name type="scientific">Singulisphaera sp. Ch08</name>
    <dbReference type="NCBI Taxonomy" id="3120278"/>
    <lineage>
        <taxon>Bacteria</taxon>
        <taxon>Pseudomonadati</taxon>
        <taxon>Planctomycetota</taxon>
        <taxon>Planctomycetia</taxon>
        <taxon>Isosphaerales</taxon>
        <taxon>Isosphaeraceae</taxon>
        <taxon>Singulisphaera</taxon>
    </lineage>
</organism>
<evidence type="ECO:0000259" key="1">
    <source>
        <dbReference type="Pfam" id="PF00534"/>
    </source>
</evidence>
<sequence>MIELAGLRIAFIAGTLGQGGAERQLYYILGALRESGVAVRLLCLTRGEYWERRIRALGVPVAWAGASEWKAARLYRIIATLAEDSPDLIQSHHFYTNLYAEAAARALGALSVGAIRNDALSEVRANGRILGRLSLRTPQWIAANSSAGIQNAIELGVPSGRIRLLSNVVDTEQFSPPTVGRDSNVGQRAVRILAVGRLERQKRFDRLLGLLAQLRSRTTSRFVARIVGGGSLGSELEAQANAFGLTPGTLQFQPPTAEMASFYRTADVLVLTSDWEGTPNVVLEAMASGLPVMATKVGGVADLIQHGLTGLLAAPDDERGMLENLSALVESARLRNQLGASARDFVVANHSMEGLPRQLRSFYGSIAGRPGFGWQTP</sequence>
<dbReference type="AlphaFoldDB" id="A0AAU7CQM9"/>
<dbReference type="EC" id="2.4.-.-" evidence="3"/>
<dbReference type="EMBL" id="CP155447">
    <property type="protein sequence ID" value="XBH07353.1"/>
    <property type="molecule type" value="Genomic_DNA"/>
</dbReference>
<name>A0AAU7CQM9_9BACT</name>
<dbReference type="Pfam" id="PF13439">
    <property type="entry name" value="Glyco_transf_4"/>
    <property type="match status" value="1"/>
</dbReference>
<dbReference type="CDD" id="cd03801">
    <property type="entry name" value="GT4_PimA-like"/>
    <property type="match status" value="1"/>
</dbReference>